<dbReference type="EMBL" id="AZBU02000005">
    <property type="protein sequence ID" value="TKR77916.1"/>
    <property type="molecule type" value="Genomic_DNA"/>
</dbReference>
<accession>A0A4U5N5R7</accession>
<name>A0A4U5N5R7_STECR</name>
<dbReference type="Proteomes" id="UP000298663">
    <property type="component" value="Unassembled WGS sequence"/>
</dbReference>
<evidence type="ECO:0000313" key="1">
    <source>
        <dbReference type="EMBL" id="TKR77916.1"/>
    </source>
</evidence>
<reference evidence="1 2" key="2">
    <citation type="journal article" date="2019" name="G3 (Bethesda)">
        <title>Hybrid Assembly of the Genome of the Entomopathogenic Nematode Steinernema carpocapsae Identifies the X-Chromosome.</title>
        <authorList>
            <person name="Serra L."/>
            <person name="Macchietto M."/>
            <person name="Macias-Munoz A."/>
            <person name="McGill C.J."/>
            <person name="Rodriguez I.M."/>
            <person name="Rodriguez B."/>
            <person name="Murad R."/>
            <person name="Mortazavi A."/>
        </authorList>
    </citation>
    <scope>NUCLEOTIDE SEQUENCE [LARGE SCALE GENOMIC DNA]</scope>
    <source>
        <strain evidence="1 2">ALL</strain>
    </source>
</reference>
<reference evidence="1 2" key="1">
    <citation type="journal article" date="2015" name="Genome Biol.">
        <title>Comparative genomics of Steinernema reveals deeply conserved gene regulatory networks.</title>
        <authorList>
            <person name="Dillman A.R."/>
            <person name="Macchietto M."/>
            <person name="Porter C.F."/>
            <person name="Rogers A."/>
            <person name="Williams B."/>
            <person name="Antoshechkin I."/>
            <person name="Lee M.M."/>
            <person name="Goodwin Z."/>
            <person name="Lu X."/>
            <person name="Lewis E.E."/>
            <person name="Goodrich-Blair H."/>
            <person name="Stock S.P."/>
            <person name="Adams B.J."/>
            <person name="Sternberg P.W."/>
            <person name="Mortazavi A."/>
        </authorList>
    </citation>
    <scope>NUCLEOTIDE SEQUENCE [LARGE SCALE GENOMIC DNA]</scope>
    <source>
        <strain evidence="1 2">ALL</strain>
    </source>
</reference>
<proteinExistence type="predicted"/>
<evidence type="ECO:0000313" key="2">
    <source>
        <dbReference type="Proteomes" id="UP000298663"/>
    </source>
</evidence>
<comment type="caution">
    <text evidence="1">The sequence shown here is derived from an EMBL/GenBank/DDBJ whole genome shotgun (WGS) entry which is preliminary data.</text>
</comment>
<organism evidence="1 2">
    <name type="scientific">Steinernema carpocapsae</name>
    <name type="common">Entomopathogenic nematode</name>
    <dbReference type="NCBI Taxonomy" id="34508"/>
    <lineage>
        <taxon>Eukaryota</taxon>
        <taxon>Metazoa</taxon>
        <taxon>Ecdysozoa</taxon>
        <taxon>Nematoda</taxon>
        <taxon>Chromadorea</taxon>
        <taxon>Rhabditida</taxon>
        <taxon>Tylenchina</taxon>
        <taxon>Panagrolaimomorpha</taxon>
        <taxon>Strongyloidoidea</taxon>
        <taxon>Steinernematidae</taxon>
        <taxon>Steinernema</taxon>
    </lineage>
</organism>
<keyword evidence="2" id="KW-1185">Reference proteome</keyword>
<sequence>MNDVKEVSGTIFDSFVTISRRIALYRKPGRPDLVQQQHLYFLIDYGGHSRPGIKRFRRICFRVRFFCFLRTSQQLSDTI</sequence>
<protein>
    <submittedName>
        <fullName evidence="1">Uncharacterized protein</fullName>
    </submittedName>
</protein>
<gene>
    <name evidence="1" type="ORF">L596_018806</name>
</gene>
<dbReference type="AlphaFoldDB" id="A0A4U5N5R7"/>